<proteinExistence type="inferred from homology"/>
<accession>A0A2A4ESS7</accession>
<dbReference type="GO" id="GO:0009424">
    <property type="term" value="C:bacterial-type flagellum hook"/>
    <property type="evidence" value="ECO:0007669"/>
    <property type="project" value="TreeGrafter"/>
</dbReference>
<dbReference type="InterPro" id="IPR010930">
    <property type="entry name" value="Flg_bb/hook_C_dom"/>
</dbReference>
<name>A0A2A4ESS7_9BURK</name>
<keyword evidence="6" id="KW-0966">Cell projection</keyword>
<evidence type="ECO:0000313" key="7">
    <source>
        <dbReference type="Proteomes" id="UP000218022"/>
    </source>
</evidence>
<dbReference type="GO" id="GO:0071978">
    <property type="term" value="P:bacterial-type flagellum-dependent swarming motility"/>
    <property type="evidence" value="ECO:0007669"/>
    <property type="project" value="TreeGrafter"/>
</dbReference>
<keyword evidence="3 4" id="KW-0975">Bacterial flagellum</keyword>
<dbReference type="SUPFAM" id="SSF117143">
    <property type="entry name" value="Flagellar hook protein flgE"/>
    <property type="match status" value="1"/>
</dbReference>
<evidence type="ECO:0000256" key="2">
    <source>
        <dbReference type="ARBA" id="ARBA00009677"/>
    </source>
</evidence>
<dbReference type="GO" id="GO:0009425">
    <property type="term" value="C:bacterial-type flagellum basal body"/>
    <property type="evidence" value="ECO:0007669"/>
    <property type="project" value="UniProtKB-SubCell"/>
</dbReference>
<evidence type="ECO:0000259" key="5">
    <source>
        <dbReference type="Pfam" id="PF06429"/>
    </source>
</evidence>
<keyword evidence="6" id="KW-0282">Flagellum</keyword>
<protein>
    <recommendedName>
        <fullName evidence="4">Flagellar hook protein FlgE</fullName>
    </recommendedName>
</protein>
<dbReference type="NCBIfam" id="TIGR03506">
    <property type="entry name" value="FlgEFG_subfam"/>
    <property type="match status" value="1"/>
</dbReference>
<comment type="caution">
    <text evidence="6">The sequence shown here is derived from an EMBL/GenBank/DDBJ whole genome shotgun (WGS) entry which is preliminary data.</text>
</comment>
<evidence type="ECO:0000256" key="3">
    <source>
        <dbReference type="ARBA" id="ARBA00023143"/>
    </source>
</evidence>
<comment type="similarity">
    <text evidence="2 4">Belongs to the flagella basal body rod proteins family.</text>
</comment>
<evidence type="ECO:0000256" key="1">
    <source>
        <dbReference type="ARBA" id="ARBA00004117"/>
    </source>
</evidence>
<dbReference type="PANTHER" id="PTHR30435:SF1">
    <property type="entry name" value="FLAGELLAR HOOK PROTEIN FLGE"/>
    <property type="match status" value="1"/>
</dbReference>
<dbReference type="GO" id="GO:0005829">
    <property type="term" value="C:cytosol"/>
    <property type="evidence" value="ECO:0007669"/>
    <property type="project" value="TreeGrafter"/>
</dbReference>
<dbReference type="RefSeq" id="WP_096726240.1">
    <property type="nucleotide sequence ID" value="NZ_MTZV01000006.1"/>
</dbReference>
<dbReference type="AlphaFoldDB" id="A0A2A4ESS7"/>
<dbReference type="InterPro" id="IPR020013">
    <property type="entry name" value="Flagellar_FlgE/F/G"/>
</dbReference>
<dbReference type="OrthoDB" id="8578401at2"/>
<comment type="function">
    <text evidence="4">A flexible structure which links the flagellar filament to the drive apparatus in the basal body.</text>
</comment>
<keyword evidence="6" id="KW-0969">Cilium</keyword>
<dbReference type="Proteomes" id="UP000218022">
    <property type="component" value="Unassembled WGS sequence"/>
</dbReference>
<comment type="subcellular location">
    <subcellularLocation>
        <location evidence="1 4">Bacterial flagellum basal body</location>
    </subcellularLocation>
</comment>
<dbReference type="EMBL" id="MTZV01000006">
    <property type="protein sequence ID" value="PCE23737.1"/>
    <property type="molecule type" value="Genomic_DNA"/>
</dbReference>
<dbReference type="Pfam" id="PF06429">
    <property type="entry name" value="Flg_bbr_C"/>
    <property type="match status" value="1"/>
</dbReference>
<gene>
    <name evidence="6" type="ORF">BWP39_29090</name>
</gene>
<dbReference type="InterPro" id="IPR037058">
    <property type="entry name" value="Falgellar_hook_FlgE_sf"/>
</dbReference>
<organism evidence="6 7">
    <name type="scientific">Paraburkholderia acidicola</name>
    <dbReference type="NCBI Taxonomy" id="1912599"/>
    <lineage>
        <taxon>Bacteria</taxon>
        <taxon>Pseudomonadati</taxon>
        <taxon>Pseudomonadota</taxon>
        <taxon>Betaproteobacteria</taxon>
        <taxon>Burkholderiales</taxon>
        <taxon>Burkholderiaceae</taxon>
        <taxon>Paraburkholderia</taxon>
    </lineage>
</organism>
<sequence length="393" mass="41285">MLDTIHIAMSGLNGYEKGLRVISNDTANLNTPGFKGSSLQFADMFYSDGQPMGDGQNREQYGYGLDTLGTVLNFQQGQLQTTGNDLDLAVDGSGLFMMRDGSGAIHGSRDGRLKFTNDGTLVSSTTNEQVMARDGHGNLVSVNIGGMRTSPAGATTTIALSGNLSSSVNSQTVGGITVIDRTGTAHALSLKFDAQSGTAGAWAITLLDGTRTVGTGKMTFANGRPDASSNRVTVAYTPDGQPSIPLQLDFSTDVTSYDSGTQTTLTMKSQDGYGPGNLSRATFDASGTLQLAYSNGQTTHGPRLALGQFNSQDAIRPVGNNEFETTGGQTWQIGVAGEQGLGSLRSGTVEISNVDLSQEFSNLVIMQRGYQASSQIVSTASDMLNQLFQMQSK</sequence>
<dbReference type="Gene3D" id="2.60.98.20">
    <property type="entry name" value="Flagellar hook protein FlgE"/>
    <property type="match status" value="1"/>
</dbReference>
<reference evidence="6 7" key="1">
    <citation type="submission" date="2017-01" db="EMBL/GenBank/DDBJ databases">
        <title>Whole-Genome Shotgun Sequencing of Two beta-Proteobacterial Species in Search of the Bulgecin Biosynthetic Cluster.</title>
        <authorList>
            <person name="Horsman M.E."/>
            <person name="Marous D.R."/>
            <person name="Li R."/>
            <person name="Oliver R.A."/>
            <person name="Byun B."/>
            <person name="Emrich S.J."/>
            <person name="Boggess B."/>
            <person name="Townsend C.A."/>
            <person name="Mobashery S."/>
        </authorList>
    </citation>
    <scope>NUCLEOTIDE SEQUENCE [LARGE SCALE GENOMIC DNA]</scope>
    <source>
        <strain evidence="6 7">ATCC 31363</strain>
    </source>
</reference>
<feature type="domain" description="Flagellar basal-body/hook protein C-terminal" evidence="5">
    <location>
        <begin position="346"/>
        <end position="390"/>
    </location>
</feature>
<dbReference type="InterPro" id="IPR037925">
    <property type="entry name" value="FlgE/F/G-like"/>
</dbReference>
<evidence type="ECO:0000256" key="4">
    <source>
        <dbReference type="RuleBase" id="RU362116"/>
    </source>
</evidence>
<dbReference type="PANTHER" id="PTHR30435">
    <property type="entry name" value="FLAGELLAR PROTEIN"/>
    <property type="match status" value="1"/>
</dbReference>
<evidence type="ECO:0000313" key="6">
    <source>
        <dbReference type="EMBL" id="PCE23737.1"/>
    </source>
</evidence>